<dbReference type="Pfam" id="PF08205">
    <property type="entry name" value="C2-set_2"/>
    <property type="match status" value="1"/>
</dbReference>
<gene>
    <name evidence="20" type="primary">LOC115561628</name>
</gene>
<feature type="region of interest" description="Disordered" evidence="16">
    <location>
        <begin position="536"/>
        <end position="568"/>
    </location>
</feature>
<reference evidence="20" key="1">
    <citation type="submission" date="2025-08" db="UniProtKB">
        <authorList>
            <consortium name="Ensembl"/>
        </authorList>
    </citation>
    <scope>IDENTIFICATION</scope>
</reference>
<feature type="compositionally biased region" description="Basic and acidic residues" evidence="16">
    <location>
        <begin position="550"/>
        <end position="568"/>
    </location>
</feature>
<feature type="domain" description="Ig-like" evidence="19">
    <location>
        <begin position="128"/>
        <end position="232"/>
    </location>
</feature>
<feature type="chain" id="PRO_5046213760" evidence="18">
    <location>
        <begin position="23"/>
        <end position="568"/>
    </location>
</feature>
<dbReference type="InterPro" id="IPR003598">
    <property type="entry name" value="Ig_sub2"/>
</dbReference>
<sequence length="568" mass="61741">MHLLSAGAVAVLLFGIVYQVSSTVTVIGTYGETLELPCNNGSPPPDDVMFIQWKLNPSESGMMIKKLKGKPFEVLAKDGYSSRVSMMDNGSMFLEALTLEDQKVFICMLVTLQGLLERHVKVVVHKDPTNLELLEQAAELEIGKLAKIGQCNAIDANPAANITWFKNNKTLSHDGEGIVIDDSVQVHAVTGLSTTSSTLRYSAGKGDADASFTCGTLDLAGQPRVSLPVTFTITYPTENVSLKVLSEGVLLEGDNVTLRCVADGNPAPTTFNFFIKGEVKNVVDSDSYTMTNINRDATGEYKCSLAEKPSLEASINLTVSYLNVDLSPSEEVVKKAGDTLVVALKVDSSGDHKVSWTKDNGLLKADQVPTFKNLTYSDAGVYEGQVTLGPLRRVVSFQLVVEGAPVITLLTKRLGEDGRHKVLTCEAEGYPKPTITWSVNGTWLEETPYINGKVSQKITVVPSANLTVYCTVSNQFSQQIQSINVSSLFEEVRMDKQDQSDNGDQTKLAIGIVAGLLLVGVIVGLAYWIYMKRSKQGSWKTGELENGSSEEEKKLEEKVEENSQKAEM</sequence>
<evidence type="ECO:0000256" key="4">
    <source>
        <dbReference type="ARBA" id="ARBA00022475"/>
    </source>
</evidence>
<dbReference type="InterPro" id="IPR013783">
    <property type="entry name" value="Ig-like_fold"/>
</dbReference>
<reference evidence="20" key="2">
    <citation type="submission" date="2025-09" db="UniProtKB">
        <authorList>
            <consortium name="Ensembl"/>
        </authorList>
    </citation>
    <scope>IDENTIFICATION</scope>
</reference>
<keyword evidence="5 17" id="KW-0812">Transmembrane</keyword>
<evidence type="ECO:0000256" key="7">
    <source>
        <dbReference type="ARBA" id="ARBA00022859"/>
    </source>
</evidence>
<keyword evidence="21" id="KW-1185">Reference proteome</keyword>
<name>A0A8C5BVV6_GADMO</name>
<feature type="signal peptide" evidence="18">
    <location>
        <begin position="1"/>
        <end position="22"/>
    </location>
</feature>
<keyword evidence="8" id="KW-0130">Cell adhesion</keyword>
<evidence type="ECO:0000256" key="14">
    <source>
        <dbReference type="ARBA" id="ARBA00023273"/>
    </source>
</evidence>
<feature type="domain" description="Ig-like" evidence="19">
    <location>
        <begin position="236"/>
        <end position="320"/>
    </location>
</feature>
<dbReference type="GO" id="GO:0060385">
    <property type="term" value="P:axonogenesis involved in innervation"/>
    <property type="evidence" value="ECO:0007669"/>
    <property type="project" value="Ensembl"/>
</dbReference>
<evidence type="ECO:0000256" key="17">
    <source>
        <dbReference type="SAM" id="Phobius"/>
    </source>
</evidence>
<evidence type="ECO:0000313" key="20">
    <source>
        <dbReference type="Ensembl" id="ENSGMOP00000051806.1"/>
    </source>
</evidence>
<evidence type="ECO:0000256" key="5">
    <source>
        <dbReference type="ARBA" id="ARBA00022692"/>
    </source>
</evidence>
<dbReference type="RefSeq" id="XP_030237635.1">
    <property type="nucleotide sequence ID" value="XM_030381775.1"/>
</dbReference>
<dbReference type="GO" id="GO:0030424">
    <property type="term" value="C:axon"/>
    <property type="evidence" value="ECO:0007669"/>
    <property type="project" value="UniProtKB-SubCell"/>
</dbReference>
<accession>A0A8C5BVV6</accession>
<dbReference type="AlphaFoldDB" id="A0A8C5BVV6"/>
<keyword evidence="4" id="KW-1003">Cell membrane</keyword>
<evidence type="ECO:0000256" key="1">
    <source>
        <dbReference type="ARBA" id="ARBA00004251"/>
    </source>
</evidence>
<evidence type="ECO:0000259" key="19">
    <source>
        <dbReference type="PROSITE" id="PS50835"/>
    </source>
</evidence>
<organism evidence="20 21">
    <name type="scientific">Gadus morhua</name>
    <name type="common">Atlantic cod</name>
    <dbReference type="NCBI Taxonomy" id="8049"/>
    <lineage>
        <taxon>Eukaryota</taxon>
        <taxon>Metazoa</taxon>
        <taxon>Chordata</taxon>
        <taxon>Craniata</taxon>
        <taxon>Vertebrata</taxon>
        <taxon>Euteleostomi</taxon>
        <taxon>Actinopterygii</taxon>
        <taxon>Neopterygii</taxon>
        <taxon>Teleostei</taxon>
        <taxon>Neoteleostei</taxon>
        <taxon>Acanthomorphata</taxon>
        <taxon>Zeiogadaria</taxon>
        <taxon>Gadariae</taxon>
        <taxon>Gadiformes</taxon>
        <taxon>Gadoidei</taxon>
        <taxon>Gadidae</taxon>
        <taxon>Gadus</taxon>
    </lineage>
</organism>
<dbReference type="GeneID" id="115561628"/>
<keyword evidence="7" id="KW-0391">Immunity</keyword>
<keyword evidence="14" id="KW-0966">Cell projection</keyword>
<keyword evidence="10" id="KW-1064">Adaptive immunity</keyword>
<dbReference type="InterPro" id="IPR036179">
    <property type="entry name" value="Ig-like_dom_sf"/>
</dbReference>
<evidence type="ECO:0000256" key="3">
    <source>
        <dbReference type="ARBA" id="ARBA00004489"/>
    </source>
</evidence>
<dbReference type="OMA" id="PANIIWF"/>
<keyword evidence="9 17" id="KW-1133">Transmembrane helix</keyword>
<dbReference type="Gene3D" id="2.60.40.10">
    <property type="entry name" value="Immunoglobulins"/>
    <property type="match status" value="4"/>
</dbReference>
<dbReference type="PANTHER" id="PTHR11973:SF2">
    <property type="entry name" value="CD166 ANTIGEN"/>
    <property type="match status" value="1"/>
</dbReference>
<dbReference type="GO" id="GO:0021885">
    <property type="term" value="P:forebrain cell migration"/>
    <property type="evidence" value="ECO:0007669"/>
    <property type="project" value="Ensembl"/>
</dbReference>
<evidence type="ECO:0000256" key="11">
    <source>
        <dbReference type="ARBA" id="ARBA00023136"/>
    </source>
</evidence>
<dbReference type="Proteomes" id="UP000694546">
    <property type="component" value="Chromosome 16"/>
</dbReference>
<dbReference type="Ensembl" id="ENSGMOT00000028871.1">
    <property type="protein sequence ID" value="ENSGMOP00000051806.1"/>
    <property type="gene ID" value="ENSGMOG00000010262.2"/>
</dbReference>
<evidence type="ECO:0000256" key="18">
    <source>
        <dbReference type="SAM" id="SignalP"/>
    </source>
</evidence>
<evidence type="ECO:0000256" key="2">
    <source>
        <dbReference type="ARBA" id="ARBA00004279"/>
    </source>
</evidence>
<keyword evidence="18" id="KW-0732">Signal</keyword>
<dbReference type="GO" id="GO:0042802">
    <property type="term" value="F:identical protein binding"/>
    <property type="evidence" value="ECO:0007669"/>
    <property type="project" value="Ensembl"/>
</dbReference>
<evidence type="ECO:0000256" key="6">
    <source>
        <dbReference type="ARBA" id="ARBA00022737"/>
    </source>
</evidence>
<feature type="domain" description="Ig-like" evidence="19">
    <location>
        <begin position="405"/>
        <end position="486"/>
    </location>
</feature>
<keyword evidence="12" id="KW-1015">Disulfide bond</keyword>
<dbReference type="GO" id="GO:0030425">
    <property type="term" value="C:dendrite"/>
    <property type="evidence" value="ECO:0007669"/>
    <property type="project" value="UniProtKB-SubCell"/>
</dbReference>
<keyword evidence="6" id="KW-0677">Repeat</keyword>
<dbReference type="PANTHER" id="PTHR11973">
    <property type="entry name" value="CELL SURFACE GLYCOPROTEIN MUC18-RELATED"/>
    <property type="match status" value="1"/>
</dbReference>
<dbReference type="InterPro" id="IPR013162">
    <property type="entry name" value="CD80_C2-set"/>
</dbReference>
<comment type="subcellular location">
    <subcellularLocation>
        <location evidence="1">Cell membrane</location>
        <topology evidence="1">Single-pass type I membrane protein</topology>
    </subcellularLocation>
    <subcellularLocation>
        <location evidence="3">Cell projection</location>
        <location evidence="3">Axon</location>
    </subcellularLocation>
    <subcellularLocation>
        <location evidence="2">Cell projection</location>
        <location evidence="2">Dendrite</location>
    </subcellularLocation>
</comment>
<dbReference type="SMART" id="SM00408">
    <property type="entry name" value="IGc2"/>
    <property type="match status" value="2"/>
</dbReference>
<dbReference type="InterPro" id="IPR007110">
    <property type="entry name" value="Ig-like_dom"/>
</dbReference>
<evidence type="ECO:0000256" key="9">
    <source>
        <dbReference type="ARBA" id="ARBA00022989"/>
    </source>
</evidence>
<dbReference type="OrthoDB" id="9945628at2759"/>
<dbReference type="PROSITE" id="PS50835">
    <property type="entry name" value="IG_LIKE"/>
    <property type="match status" value="3"/>
</dbReference>
<evidence type="ECO:0000256" key="13">
    <source>
        <dbReference type="ARBA" id="ARBA00023180"/>
    </source>
</evidence>
<dbReference type="SUPFAM" id="SSF48726">
    <property type="entry name" value="Immunoglobulin"/>
    <property type="match status" value="4"/>
</dbReference>
<keyword evidence="11 17" id="KW-0472">Membrane</keyword>
<dbReference type="InterPro" id="IPR003599">
    <property type="entry name" value="Ig_sub"/>
</dbReference>
<proteinExistence type="predicted"/>
<dbReference type="GO" id="GO:0005886">
    <property type="term" value="C:plasma membrane"/>
    <property type="evidence" value="ECO:0007669"/>
    <property type="project" value="UniProtKB-SubCell"/>
</dbReference>
<evidence type="ECO:0000256" key="8">
    <source>
        <dbReference type="ARBA" id="ARBA00022889"/>
    </source>
</evidence>
<dbReference type="GO" id="GO:0007155">
    <property type="term" value="P:cell adhesion"/>
    <property type="evidence" value="ECO:0007669"/>
    <property type="project" value="UniProtKB-KW"/>
</dbReference>
<dbReference type="GO" id="GO:0031290">
    <property type="term" value="P:retinal ganglion cell axon guidance"/>
    <property type="evidence" value="ECO:0007669"/>
    <property type="project" value="Ensembl"/>
</dbReference>
<feature type="transmembrane region" description="Helical" evidence="17">
    <location>
        <begin position="508"/>
        <end position="530"/>
    </location>
</feature>
<keyword evidence="13" id="KW-0325">Glycoprotein</keyword>
<evidence type="ECO:0000256" key="12">
    <source>
        <dbReference type="ARBA" id="ARBA00023157"/>
    </source>
</evidence>
<evidence type="ECO:0000256" key="16">
    <source>
        <dbReference type="SAM" id="MobiDB-lite"/>
    </source>
</evidence>
<evidence type="ECO:0000313" key="21">
    <source>
        <dbReference type="Proteomes" id="UP000694546"/>
    </source>
</evidence>
<protein>
    <submittedName>
        <fullName evidence="20">Activated leukocyte cell adhesion molecule b</fullName>
    </submittedName>
</protein>
<dbReference type="InterPro" id="IPR051116">
    <property type="entry name" value="Surface_Rcpt/Adhesion_Mol"/>
</dbReference>
<keyword evidence="15" id="KW-0393">Immunoglobulin domain</keyword>
<dbReference type="SMART" id="SM00409">
    <property type="entry name" value="IG"/>
    <property type="match status" value="3"/>
</dbReference>
<dbReference type="Pfam" id="PF13927">
    <property type="entry name" value="Ig_3"/>
    <property type="match status" value="1"/>
</dbReference>
<evidence type="ECO:0000256" key="15">
    <source>
        <dbReference type="ARBA" id="ARBA00023319"/>
    </source>
</evidence>
<dbReference type="GO" id="GO:0002250">
    <property type="term" value="P:adaptive immune response"/>
    <property type="evidence" value="ECO:0007669"/>
    <property type="project" value="UniProtKB-KW"/>
</dbReference>
<dbReference type="GeneTree" id="ENSGT00940000156881"/>
<evidence type="ECO:0000256" key="10">
    <source>
        <dbReference type="ARBA" id="ARBA00023130"/>
    </source>
</evidence>